<sequence length="275" mass="29841">MNTNMSINKKILDYYENRPRRWQYITIILILVLGISWWSSSSLNSLTMTKQGSAIALEMLKGIVNPDTKILFALGTSGVLYLLLQTIAIAILGTIVGAIIAVPLSFLSATNMMPKPIAYVVRLLIMAIRTVPSFVYALFFVGIVGMSPSAGVMALGLESVGMIAKLFIESIEDLDTGIIESMDAAGASWFQKIRFGVLPQLLPELLSNLLYRLDMNLRDASILGLVGAGGIGAPLIFAMNGQMWSKAGSILIALFILIVIVELISSQIRKVLMKG</sequence>
<evidence type="ECO:0000313" key="10">
    <source>
        <dbReference type="Proteomes" id="UP000562464"/>
    </source>
</evidence>
<evidence type="ECO:0000313" key="9">
    <source>
        <dbReference type="EMBL" id="MBB5887567.1"/>
    </source>
</evidence>
<keyword evidence="4 7" id="KW-0812">Transmembrane</keyword>
<protein>
    <submittedName>
        <fullName evidence="9">Phosphonate transport system permease protein</fullName>
    </submittedName>
</protein>
<evidence type="ECO:0000256" key="7">
    <source>
        <dbReference type="RuleBase" id="RU363032"/>
    </source>
</evidence>
<dbReference type="InterPro" id="IPR000515">
    <property type="entry name" value="MetI-like"/>
</dbReference>
<dbReference type="InterPro" id="IPR005769">
    <property type="entry name" value="PhnE/PtxC"/>
</dbReference>
<gene>
    <name evidence="9" type="ORF">HNQ37_000439</name>
</gene>
<dbReference type="PANTHER" id="PTHR30043">
    <property type="entry name" value="PHOSPHONATES TRANSPORT SYSTEM PERMEASE PROTEIN"/>
    <property type="match status" value="1"/>
</dbReference>
<feature type="domain" description="ABC transmembrane type-1" evidence="8">
    <location>
        <begin position="83"/>
        <end position="265"/>
    </location>
</feature>
<reference evidence="9 10" key="1">
    <citation type="submission" date="2020-08" db="EMBL/GenBank/DDBJ databases">
        <title>Genomic Encyclopedia of Type Strains, Phase IV (KMG-IV): sequencing the most valuable type-strain genomes for metagenomic binning, comparative biology and taxonomic classification.</title>
        <authorList>
            <person name="Goeker M."/>
        </authorList>
    </citation>
    <scope>NUCLEOTIDE SEQUENCE [LARGE SCALE GENOMIC DNA]</scope>
    <source>
        <strain evidence="9 10">DSM 14925</strain>
    </source>
</reference>
<comment type="caution">
    <text evidence="9">The sequence shown here is derived from an EMBL/GenBank/DDBJ whole genome shotgun (WGS) entry which is preliminary data.</text>
</comment>
<dbReference type="Proteomes" id="UP000562464">
    <property type="component" value="Unassembled WGS sequence"/>
</dbReference>
<keyword evidence="10" id="KW-1185">Reference proteome</keyword>
<comment type="subcellular location">
    <subcellularLocation>
        <location evidence="1 7">Cell membrane</location>
        <topology evidence="1 7">Multi-pass membrane protein</topology>
    </subcellularLocation>
</comment>
<evidence type="ECO:0000256" key="2">
    <source>
        <dbReference type="ARBA" id="ARBA00022448"/>
    </source>
</evidence>
<dbReference type="Gene3D" id="1.10.3720.10">
    <property type="entry name" value="MetI-like"/>
    <property type="match status" value="1"/>
</dbReference>
<evidence type="ECO:0000256" key="4">
    <source>
        <dbReference type="ARBA" id="ARBA00022692"/>
    </source>
</evidence>
<evidence type="ECO:0000259" key="8">
    <source>
        <dbReference type="PROSITE" id="PS50928"/>
    </source>
</evidence>
<keyword evidence="6 7" id="KW-0472">Membrane</keyword>
<dbReference type="Pfam" id="PF00528">
    <property type="entry name" value="BPD_transp_1"/>
    <property type="match status" value="1"/>
</dbReference>
<evidence type="ECO:0000256" key="5">
    <source>
        <dbReference type="ARBA" id="ARBA00022989"/>
    </source>
</evidence>
<feature type="transmembrane region" description="Helical" evidence="7">
    <location>
        <begin position="243"/>
        <end position="264"/>
    </location>
</feature>
<feature type="transmembrane region" description="Helical" evidence="7">
    <location>
        <begin position="79"/>
        <end position="107"/>
    </location>
</feature>
<dbReference type="GO" id="GO:0015416">
    <property type="term" value="F:ABC-type phosphonate transporter activity"/>
    <property type="evidence" value="ECO:0007669"/>
    <property type="project" value="InterPro"/>
</dbReference>
<keyword evidence="2 7" id="KW-0813">Transport</keyword>
<dbReference type="PANTHER" id="PTHR30043:SF1">
    <property type="entry name" value="ABC TRANSPORT SYSTEM PERMEASE PROTEIN P69"/>
    <property type="match status" value="1"/>
</dbReference>
<evidence type="ECO:0000256" key="3">
    <source>
        <dbReference type="ARBA" id="ARBA00022475"/>
    </source>
</evidence>
<name>A0A841C5L7_9LACT</name>
<feature type="transmembrane region" description="Helical" evidence="7">
    <location>
        <begin position="220"/>
        <end position="237"/>
    </location>
</feature>
<dbReference type="PROSITE" id="PS50928">
    <property type="entry name" value="ABC_TM1"/>
    <property type="match status" value="1"/>
</dbReference>
<dbReference type="SUPFAM" id="SSF161098">
    <property type="entry name" value="MetI-like"/>
    <property type="match status" value="1"/>
</dbReference>
<dbReference type="AlphaFoldDB" id="A0A841C5L7"/>
<feature type="transmembrane region" description="Helical" evidence="7">
    <location>
        <begin position="21"/>
        <end position="39"/>
    </location>
</feature>
<dbReference type="InterPro" id="IPR035906">
    <property type="entry name" value="MetI-like_sf"/>
</dbReference>
<evidence type="ECO:0000256" key="6">
    <source>
        <dbReference type="ARBA" id="ARBA00023136"/>
    </source>
</evidence>
<keyword evidence="3" id="KW-1003">Cell membrane</keyword>
<comment type="similarity">
    <text evidence="7">Belongs to the binding-protein-dependent transport system permease family.</text>
</comment>
<dbReference type="NCBIfam" id="TIGR01097">
    <property type="entry name" value="PhnE"/>
    <property type="match status" value="1"/>
</dbReference>
<keyword evidence="5 7" id="KW-1133">Transmembrane helix</keyword>
<dbReference type="GO" id="GO:0005886">
    <property type="term" value="C:plasma membrane"/>
    <property type="evidence" value="ECO:0007669"/>
    <property type="project" value="UniProtKB-SubCell"/>
</dbReference>
<dbReference type="EMBL" id="JACHHV010000005">
    <property type="protein sequence ID" value="MBB5887567.1"/>
    <property type="molecule type" value="Genomic_DNA"/>
</dbReference>
<dbReference type="CDD" id="cd06261">
    <property type="entry name" value="TM_PBP2"/>
    <property type="match status" value="1"/>
</dbReference>
<organism evidence="9 10">
    <name type="scientific">Lactovum miscens</name>
    <dbReference type="NCBI Taxonomy" id="190387"/>
    <lineage>
        <taxon>Bacteria</taxon>
        <taxon>Bacillati</taxon>
        <taxon>Bacillota</taxon>
        <taxon>Bacilli</taxon>
        <taxon>Lactobacillales</taxon>
        <taxon>Streptococcaceae</taxon>
        <taxon>Lactovum</taxon>
    </lineage>
</organism>
<dbReference type="PRINTS" id="PR00173">
    <property type="entry name" value="EDTRNSPORT"/>
</dbReference>
<proteinExistence type="inferred from homology"/>
<accession>A0A841C5L7</accession>
<evidence type="ECO:0000256" key="1">
    <source>
        <dbReference type="ARBA" id="ARBA00004651"/>
    </source>
</evidence>